<evidence type="ECO:0000256" key="1">
    <source>
        <dbReference type="ARBA" id="ARBA00011764"/>
    </source>
</evidence>
<gene>
    <name evidence="7" type="ORF">HPB52_003623</name>
</gene>
<evidence type="ECO:0000313" key="7">
    <source>
        <dbReference type="EMBL" id="KAH7955752.1"/>
    </source>
</evidence>
<dbReference type="EMBL" id="JABSTV010001250">
    <property type="protein sequence ID" value="KAH7955752.1"/>
    <property type="molecule type" value="Genomic_DNA"/>
</dbReference>
<dbReference type="InterPro" id="IPR028002">
    <property type="entry name" value="Myb_DNA-bind_5"/>
</dbReference>
<feature type="compositionally biased region" description="Low complexity" evidence="5">
    <location>
        <begin position="364"/>
        <end position="375"/>
    </location>
</feature>
<reference evidence="7" key="1">
    <citation type="journal article" date="2020" name="Cell">
        <title>Large-Scale Comparative Analyses of Tick Genomes Elucidate Their Genetic Diversity and Vector Capacities.</title>
        <authorList>
            <consortium name="Tick Genome and Microbiome Consortium (TIGMIC)"/>
            <person name="Jia N."/>
            <person name="Wang J."/>
            <person name="Shi W."/>
            <person name="Du L."/>
            <person name="Sun Y."/>
            <person name="Zhan W."/>
            <person name="Jiang J.F."/>
            <person name="Wang Q."/>
            <person name="Zhang B."/>
            <person name="Ji P."/>
            <person name="Bell-Sakyi L."/>
            <person name="Cui X.M."/>
            <person name="Yuan T.T."/>
            <person name="Jiang B.G."/>
            <person name="Yang W.F."/>
            <person name="Lam T.T."/>
            <person name="Chang Q.C."/>
            <person name="Ding S.J."/>
            <person name="Wang X.J."/>
            <person name="Zhu J.G."/>
            <person name="Ruan X.D."/>
            <person name="Zhao L."/>
            <person name="Wei J.T."/>
            <person name="Ye R.Z."/>
            <person name="Que T.C."/>
            <person name="Du C.H."/>
            <person name="Zhou Y.H."/>
            <person name="Cheng J.X."/>
            <person name="Dai P.F."/>
            <person name="Guo W.B."/>
            <person name="Han X.H."/>
            <person name="Huang E.J."/>
            <person name="Li L.F."/>
            <person name="Wei W."/>
            <person name="Gao Y.C."/>
            <person name="Liu J.Z."/>
            <person name="Shao H.Z."/>
            <person name="Wang X."/>
            <person name="Wang C.C."/>
            <person name="Yang T.C."/>
            <person name="Huo Q.B."/>
            <person name="Li W."/>
            <person name="Chen H.Y."/>
            <person name="Chen S.E."/>
            <person name="Zhou L.G."/>
            <person name="Ni X.B."/>
            <person name="Tian J.H."/>
            <person name="Sheng Y."/>
            <person name="Liu T."/>
            <person name="Pan Y.S."/>
            <person name="Xia L.Y."/>
            <person name="Li J."/>
            <person name="Zhao F."/>
            <person name="Cao W.C."/>
        </authorList>
    </citation>
    <scope>NUCLEOTIDE SEQUENCE</scope>
    <source>
        <strain evidence="7">Rsan-2018</strain>
    </source>
</reference>
<comment type="caution">
    <text evidence="7">The sequence shown here is derived from an EMBL/GenBank/DDBJ whole genome shotgun (WGS) entry which is preliminary data.</text>
</comment>
<comment type="function">
    <text evidence="3">Involved in transvection phenomena (= synapsis-dependent gene expression), where the synaptic pairing of chromosomes carrying genes with which zeste interacts influences the expression of these genes. Zeste binds to DNA and stimulates transcription from a nearby promoter.</text>
</comment>
<keyword evidence="8" id="KW-1185">Reference proteome</keyword>
<accession>A0A9D4PU98</accession>
<evidence type="ECO:0000256" key="4">
    <source>
        <dbReference type="SAM" id="Coils"/>
    </source>
</evidence>
<evidence type="ECO:0000256" key="3">
    <source>
        <dbReference type="ARBA" id="ARBA00025466"/>
    </source>
</evidence>
<dbReference type="Pfam" id="PF13873">
    <property type="entry name" value="Myb_DNA-bind_5"/>
    <property type="match status" value="1"/>
</dbReference>
<name>A0A9D4PU98_RHISA</name>
<proteinExistence type="predicted"/>
<feature type="coiled-coil region" evidence="4">
    <location>
        <begin position="429"/>
        <end position="456"/>
    </location>
</feature>
<feature type="region of interest" description="Disordered" evidence="5">
    <location>
        <begin position="309"/>
        <end position="397"/>
    </location>
</feature>
<comment type="subunit">
    <text evidence="1">Self-associates forming complexes of several hundred monomers.</text>
</comment>
<evidence type="ECO:0000256" key="5">
    <source>
        <dbReference type="SAM" id="MobiDB-lite"/>
    </source>
</evidence>
<evidence type="ECO:0000256" key="2">
    <source>
        <dbReference type="ARBA" id="ARBA00016807"/>
    </source>
</evidence>
<protein>
    <recommendedName>
        <fullName evidence="2">Regulatory protein zeste</fullName>
    </recommendedName>
</protein>
<organism evidence="7 8">
    <name type="scientific">Rhipicephalus sanguineus</name>
    <name type="common">Brown dog tick</name>
    <name type="synonym">Ixodes sanguineus</name>
    <dbReference type="NCBI Taxonomy" id="34632"/>
    <lineage>
        <taxon>Eukaryota</taxon>
        <taxon>Metazoa</taxon>
        <taxon>Ecdysozoa</taxon>
        <taxon>Arthropoda</taxon>
        <taxon>Chelicerata</taxon>
        <taxon>Arachnida</taxon>
        <taxon>Acari</taxon>
        <taxon>Parasitiformes</taxon>
        <taxon>Ixodida</taxon>
        <taxon>Ixodoidea</taxon>
        <taxon>Ixodidae</taxon>
        <taxon>Rhipicephalinae</taxon>
        <taxon>Rhipicephalus</taxon>
        <taxon>Rhipicephalus</taxon>
    </lineage>
</organism>
<feature type="compositionally biased region" description="Polar residues" evidence="5">
    <location>
        <begin position="320"/>
        <end position="332"/>
    </location>
</feature>
<evidence type="ECO:0000259" key="6">
    <source>
        <dbReference type="Pfam" id="PF13873"/>
    </source>
</evidence>
<evidence type="ECO:0000313" key="8">
    <source>
        <dbReference type="Proteomes" id="UP000821837"/>
    </source>
</evidence>
<dbReference type="Proteomes" id="UP000821837">
    <property type="component" value="Unassembled WGS sequence"/>
</dbReference>
<feature type="domain" description="Myb/SANT-like DNA-binding" evidence="6">
    <location>
        <begin position="4"/>
        <end position="77"/>
    </location>
</feature>
<sequence>MAQPRLSREQANVLIEFMEQHPHLERNVACFTSSMGAARKAALWAEVSAALNALGPAVKVVRHWRKYWSRLCCDGRKLARDIERKRRRTGEVRIGGVEGRVLEILDRTGPDSDPIRIFTEGDEEDNPPRAEEAAAADTLPVRLVRTAVSIPQPVPTMANVSVGSQPGTSGTAPHFVGAALAVTSVGPNAECVGIFPRPQPHMAATALRGYDPTTLAWKEVFCLNVEGSVPPTDIVDEGLFTVLALASVASNLKLPRARLPISLSEDSTQEEHIPCIAGGHRMPPHSYGDFTIVLKPRITACKAIWCRSQQPGKHHGGRGSPQQRSTPKTSDVTPEGRLPGAPYQAPKNTVAGRTNQQAPPPPKTRQTSQKTSSKTLEPSAPVLPAGNFPPLTGAGALRRPIKGTSSLVGNGARAASSFCSSFPTSCPEFLELKQELAALRAQTAQLLAKIAALEASIAPVTPASPPPPLTEITADAPEPTPMCTTPTASKPSNTEELFQAIESAVTAFMAHLTTMSKSIENSLRHCHPTGDE</sequence>
<reference evidence="7" key="2">
    <citation type="submission" date="2021-09" db="EMBL/GenBank/DDBJ databases">
        <authorList>
            <person name="Jia N."/>
            <person name="Wang J."/>
            <person name="Shi W."/>
            <person name="Du L."/>
            <person name="Sun Y."/>
            <person name="Zhan W."/>
            <person name="Jiang J."/>
            <person name="Wang Q."/>
            <person name="Zhang B."/>
            <person name="Ji P."/>
            <person name="Sakyi L.B."/>
            <person name="Cui X."/>
            <person name="Yuan T."/>
            <person name="Jiang B."/>
            <person name="Yang W."/>
            <person name="Lam T.T.-Y."/>
            <person name="Chang Q."/>
            <person name="Ding S."/>
            <person name="Wang X."/>
            <person name="Zhu J."/>
            <person name="Ruan X."/>
            <person name="Zhao L."/>
            <person name="Wei J."/>
            <person name="Que T."/>
            <person name="Du C."/>
            <person name="Cheng J."/>
            <person name="Dai P."/>
            <person name="Han X."/>
            <person name="Huang E."/>
            <person name="Gao Y."/>
            <person name="Liu J."/>
            <person name="Shao H."/>
            <person name="Ye R."/>
            <person name="Li L."/>
            <person name="Wei W."/>
            <person name="Wang X."/>
            <person name="Wang C."/>
            <person name="Huo Q."/>
            <person name="Li W."/>
            <person name="Guo W."/>
            <person name="Chen H."/>
            <person name="Chen S."/>
            <person name="Zhou L."/>
            <person name="Zhou L."/>
            <person name="Ni X."/>
            <person name="Tian J."/>
            <person name="Zhou Y."/>
            <person name="Sheng Y."/>
            <person name="Liu T."/>
            <person name="Pan Y."/>
            <person name="Xia L."/>
            <person name="Li J."/>
            <person name="Zhao F."/>
            <person name="Cao W."/>
        </authorList>
    </citation>
    <scope>NUCLEOTIDE SEQUENCE</scope>
    <source>
        <strain evidence="7">Rsan-2018</strain>
        <tissue evidence="7">Larvae</tissue>
    </source>
</reference>
<dbReference type="AlphaFoldDB" id="A0A9D4PU98"/>
<keyword evidence="4" id="KW-0175">Coiled coil</keyword>